<dbReference type="EMBL" id="QXGE01002062">
    <property type="protein sequence ID" value="KAE9285305.1"/>
    <property type="molecule type" value="Genomic_DNA"/>
</dbReference>
<dbReference type="Proteomes" id="UP000437068">
    <property type="component" value="Unassembled WGS sequence"/>
</dbReference>
<dbReference type="AlphaFoldDB" id="A0A6A4CAC3"/>
<dbReference type="EMBL" id="QXGD01002101">
    <property type="protein sequence ID" value="KAE9193651.1"/>
    <property type="molecule type" value="Genomic_DNA"/>
</dbReference>
<feature type="compositionally biased region" description="Acidic residues" evidence="1">
    <location>
        <begin position="210"/>
        <end position="222"/>
    </location>
</feature>
<feature type="compositionally biased region" description="Polar residues" evidence="1">
    <location>
        <begin position="128"/>
        <end position="139"/>
    </location>
</feature>
<feature type="compositionally biased region" description="Basic residues" evidence="1">
    <location>
        <begin position="26"/>
        <end position="41"/>
    </location>
</feature>
<reference evidence="4 5" key="1">
    <citation type="submission" date="2018-08" db="EMBL/GenBank/DDBJ databases">
        <title>Genomic investigation of the strawberry pathogen Phytophthora fragariae indicates pathogenicity is determined by transcriptional variation in three key races.</title>
        <authorList>
            <person name="Adams T.M."/>
            <person name="Armitage A.D."/>
            <person name="Sobczyk M.K."/>
            <person name="Bates H.J."/>
            <person name="Dunwell J.M."/>
            <person name="Nellist C.F."/>
            <person name="Harrison R.J."/>
        </authorList>
    </citation>
    <scope>NUCLEOTIDE SEQUENCE [LARGE SCALE GENOMIC DNA]</scope>
    <source>
        <strain evidence="3 4">A4</strain>
        <strain evidence="2 5">BC-1</strain>
    </source>
</reference>
<organism evidence="3 4">
    <name type="scientific">Phytophthora fragariae</name>
    <dbReference type="NCBI Taxonomy" id="53985"/>
    <lineage>
        <taxon>Eukaryota</taxon>
        <taxon>Sar</taxon>
        <taxon>Stramenopiles</taxon>
        <taxon>Oomycota</taxon>
        <taxon>Peronosporomycetes</taxon>
        <taxon>Peronosporales</taxon>
        <taxon>Peronosporaceae</taxon>
        <taxon>Phytophthora</taxon>
    </lineage>
</organism>
<feature type="region of interest" description="Disordered" evidence="1">
    <location>
        <begin position="747"/>
        <end position="874"/>
    </location>
</feature>
<feature type="compositionally biased region" description="Acidic residues" evidence="1">
    <location>
        <begin position="152"/>
        <end position="163"/>
    </location>
</feature>
<protein>
    <submittedName>
        <fullName evidence="3">Uncharacterized protein</fullName>
    </submittedName>
</protein>
<accession>A0A6A4CAC3</accession>
<evidence type="ECO:0000313" key="3">
    <source>
        <dbReference type="EMBL" id="KAE9285305.1"/>
    </source>
</evidence>
<feature type="compositionally biased region" description="Basic and acidic residues" evidence="1">
    <location>
        <begin position="253"/>
        <end position="268"/>
    </location>
</feature>
<dbReference type="Proteomes" id="UP000440367">
    <property type="component" value="Unassembled WGS sequence"/>
</dbReference>
<proteinExistence type="predicted"/>
<feature type="region of interest" description="Disordered" evidence="1">
    <location>
        <begin position="701"/>
        <end position="731"/>
    </location>
</feature>
<sequence>MLSRAEDARVFTSSDDVILRPSSRSYSHKQQLRPDRRRHHSTVAPDPEEADEDEQLHPQHPYRMRKRVLHTESDEDFHPLVDRQASDGHALVTFSRQESNRPMEFVFLSSGEIRAREDCPTGLGLPKLQQQTYSRQGTESVERRLEYQGAEQDSDSDEDSDEEDVHRTQTSRRSRREAPAVAVAVAVARQRSGRPVSSPSSSSGRSVSSESEDADVSSDGDSESVAMAFTMDSEDREMHAGRRSHSRPVTRNAESRIGRRRGLSERSSVKNTPTRSLKMDHLRIEEQEEVTNQAEDRSSAAQHMKAYRKEKAPTNAATSRETRQRPAPLDQVSQTESTHDASTRRTKRSPKMEVSRLVTGEAIAKTKSRTTSSISSSTEEMLERLGAELQNEKKRVLEKMTQLLDEQGKNQQLRDQVEALETQLAAKDSEMITKLQEAARSREEQIQLAENERTARLNALEEQVRLQEAKIARLKHDKNQLKTAVKQLKTMGADPSNGRGSDDNDAEALRAELDGVTQRLHEFLAKVERWKSSSKERMQACDRKTDLSALLEHVWTDFPQFSGVAPLQHKGGSSLISEQQQQPAPVADEQADVVVFLKKRLRQREDELRQTHVKYVELKELCARQCVREADLQNFINEHRLRGNLIIRKNSSTKPNDVADNQDQVQDNHQDEHQHNAKLKMISSRGTNTPSLFQEREENEANFVNDEYSNNQGDNDDYGEEDEEEYEYPVRTPKIFVQVGRDGVYEHASPTDSALAQKLASDRSRGKRKSQAKQQRVERIRLVPSPSLAQRYERVPTPTTGAPRRKKSAQQPVTPQSSSRSHPALLGECPPGCGSRPSFTRKKAPSIQARTKPAKRPVTTSASKGAIGVIRPWM</sequence>
<feature type="compositionally biased region" description="Low complexity" evidence="1">
    <location>
        <begin position="179"/>
        <end position="209"/>
    </location>
</feature>
<feature type="region of interest" description="Disordered" evidence="1">
    <location>
        <begin position="1"/>
        <end position="75"/>
    </location>
</feature>
<feature type="region of interest" description="Disordered" evidence="1">
    <location>
        <begin position="117"/>
        <end position="379"/>
    </location>
</feature>
<comment type="caution">
    <text evidence="3">The sequence shown here is derived from an EMBL/GenBank/DDBJ whole genome shotgun (WGS) entry which is preliminary data.</text>
</comment>
<feature type="compositionally biased region" description="Basic and acidic residues" evidence="1">
    <location>
        <begin position="666"/>
        <end position="675"/>
    </location>
</feature>
<feature type="compositionally biased region" description="Low complexity" evidence="1">
    <location>
        <begin position="656"/>
        <end position="665"/>
    </location>
</feature>
<feature type="compositionally biased region" description="Polar residues" evidence="1">
    <location>
        <begin position="809"/>
        <end position="821"/>
    </location>
</feature>
<feature type="compositionally biased region" description="Acidic residues" evidence="1">
    <location>
        <begin position="714"/>
        <end position="727"/>
    </location>
</feature>
<feature type="compositionally biased region" description="Low complexity" evidence="1">
    <location>
        <begin position="362"/>
        <end position="378"/>
    </location>
</feature>
<name>A0A6A4CAC3_9STRA</name>
<evidence type="ECO:0000313" key="5">
    <source>
        <dbReference type="Proteomes" id="UP000440367"/>
    </source>
</evidence>
<evidence type="ECO:0000313" key="4">
    <source>
        <dbReference type="Proteomes" id="UP000437068"/>
    </source>
</evidence>
<feature type="region of interest" description="Disordered" evidence="1">
    <location>
        <begin position="647"/>
        <end position="675"/>
    </location>
</feature>
<evidence type="ECO:0000313" key="2">
    <source>
        <dbReference type="EMBL" id="KAE9193651.1"/>
    </source>
</evidence>
<gene>
    <name evidence="3" type="ORF">PF001_g21975</name>
    <name evidence="2" type="ORF">PF002_g23842</name>
</gene>
<evidence type="ECO:0000256" key="1">
    <source>
        <dbReference type="SAM" id="MobiDB-lite"/>
    </source>
</evidence>